<protein>
    <submittedName>
        <fullName evidence="2">Uncharacterized protein</fullName>
    </submittedName>
</protein>
<gene>
    <name evidence="2" type="ORF">WMSIL1_LOCUS1353</name>
</gene>
<sequence length="85" mass="10131">MLHHLVDEYINNIRSLIAHWNKVESNETRAYQMKNPEINPSSQNNTRPQAHPQSQHTNPKGNKPKCPFCRYFHFHRDCTFLWTSV</sequence>
<reference evidence="2 3" key="1">
    <citation type="submission" date="2019-07" db="EMBL/GenBank/DDBJ databases">
        <authorList>
            <person name="Jastrzebski P J."/>
            <person name="Paukszto L."/>
            <person name="Jastrzebski P J."/>
        </authorList>
    </citation>
    <scope>NUCLEOTIDE SEQUENCE [LARGE SCALE GENOMIC DNA]</scope>
    <source>
        <strain evidence="2 3">WMS-il1</strain>
    </source>
</reference>
<dbReference type="Proteomes" id="UP000321570">
    <property type="component" value="Unassembled WGS sequence"/>
</dbReference>
<proteinExistence type="predicted"/>
<feature type="compositionally biased region" description="Polar residues" evidence="1">
    <location>
        <begin position="38"/>
        <end position="60"/>
    </location>
</feature>
<evidence type="ECO:0000313" key="3">
    <source>
        <dbReference type="Proteomes" id="UP000321570"/>
    </source>
</evidence>
<accession>A0A564XZT7</accession>
<dbReference type="EMBL" id="CABIJS010000033">
    <property type="protein sequence ID" value="VUZ40299.1"/>
    <property type="molecule type" value="Genomic_DNA"/>
</dbReference>
<dbReference type="AlphaFoldDB" id="A0A564XZT7"/>
<keyword evidence="3" id="KW-1185">Reference proteome</keyword>
<evidence type="ECO:0000313" key="2">
    <source>
        <dbReference type="EMBL" id="VUZ40299.1"/>
    </source>
</evidence>
<organism evidence="2 3">
    <name type="scientific">Hymenolepis diminuta</name>
    <name type="common">Rat tapeworm</name>
    <dbReference type="NCBI Taxonomy" id="6216"/>
    <lineage>
        <taxon>Eukaryota</taxon>
        <taxon>Metazoa</taxon>
        <taxon>Spiralia</taxon>
        <taxon>Lophotrochozoa</taxon>
        <taxon>Platyhelminthes</taxon>
        <taxon>Cestoda</taxon>
        <taxon>Eucestoda</taxon>
        <taxon>Cyclophyllidea</taxon>
        <taxon>Hymenolepididae</taxon>
        <taxon>Hymenolepis</taxon>
    </lineage>
</organism>
<feature type="region of interest" description="Disordered" evidence="1">
    <location>
        <begin position="32"/>
        <end position="63"/>
    </location>
</feature>
<name>A0A564XZT7_HYMDI</name>
<evidence type="ECO:0000256" key="1">
    <source>
        <dbReference type="SAM" id="MobiDB-lite"/>
    </source>
</evidence>